<keyword evidence="1" id="KW-0732">Signal</keyword>
<feature type="signal peptide" evidence="1">
    <location>
        <begin position="1"/>
        <end position="20"/>
    </location>
</feature>
<gene>
    <name evidence="2" type="ORF">BofuT4_uP095600.1</name>
</gene>
<name>G2YDK4_BOTF4</name>
<dbReference type="EMBL" id="FQ790321">
    <property type="protein sequence ID" value="CCD49852.1"/>
    <property type="molecule type" value="Genomic_DNA"/>
</dbReference>
<accession>G2YDK4</accession>
<dbReference type="InParanoid" id="G2YDK4"/>
<evidence type="ECO:0000313" key="2">
    <source>
        <dbReference type="EMBL" id="CCD49852.1"/>
    </source>
</evidence>
<dbReference type="HOGENOM" id="CLU_2589473_0_0_1"/>
<protein>
    <submittedName>
        <fullName evidence="2">Uncharacterized protein</fullName>
    </submittedName>
</protein>
<reference evidence="3" key="1">
    <citation type="journal article" date="2011" name="PLoS Genet.">
        <title>Genomic analysis of the necrotrophic fungal pathogens Sclerotinia sclerotiorum and Botrytis cinerea.</title>
        <authorList>
            <person name="Amselem J."/>
            <person name="Cuomo C.A."/>
            <person name="van Kan J.A."/>
            <person name="Viaud M."/>
            <person name="Benito E.P."/>
            <person name="Couloux A."/>
            <person name="Coutinho P.M."/>
            <person name="de Vries R.P."/>
            <person name="Dyer P.S."/>
            <person name="Fillinger S."/>
            <person name="Fournier E."/>
            <person name="Gout L."/>
            <person name="Hahn M."/>
            <person name="Kohn L."/>
            <person name="Lapalu N."/>
            <person name="Plummer K.M."/>
            <person name="Pradier J.M."/>
            <person name="Quevillon E."/>
            <person name="Sharon A."/>
            <person name="Simon A."/>
            <person name="ten Have A."/>
            <person name="Tudzynski B."/>
            <person name="Tudzynski P."/>
            <person name="Wincker P."/>
            <person name="Andrew M."/>
            <person name="Anthouard V."/>
            <person name="Beever R.E."/>
            <person name="Beffa R."/>
            <person name="Benoit I."/>
            <person name="Bouzid O."/>
            <person name="Brault B."/>
            <person name="Chen Z."/>
            <person name="Choquer M."/>
            <person name="Collemare J."/>
            <person name="Cotton P."/>
            <person name="Danchin E.G."/>
            <person name="Da Silva C."/>
            <person name="Gautier A."/>
            <person name="Giraud C."/>
            <person name="Giraud T."/>
            <person name="Gonzalez C."/>
            <person name="Grossetete S."/>
            <person name="Guldener U."/>
            <person name="Henrissat B."/>
            <person name="Howlett B.J."/>
            <person name="Kodira C."/>
            <person name="Kretschmer M."/>
            <person name="Lappartient A."/>
            <person name="Leroch M."/>
            <person name="Levis C."/>
            <person name="Mauceli E."/>
            <person name="Neuveglise C."/>
            <person name="Oeser B."/>
            <person name="Pearson M."/>
            <person name="Poulain J."/>
            <person name="Poussereau N."/>
            <person name="Quesneville H."/>
            <person name="Rascle C."/>
            <person name="Schumacher J."/>
            <person name="Segurens B."/>
            <person name="Sexton A."/>
            <person name="Silva E."/>
            <person name="Sirven C."/>
            <person name="Soanes D.M."/>
            <person name="Talbot N.J."/>
            <person name="Templeton M."/>
            <person name="Yandava C."/>
            <person name="Yarden O."/>
            <person name="Zeng Q."/>
            <person name="Rollins J.A."/>
            <person name="Lebrun M.H."/>
            <person name="Dickman M."/>
        </authorList>
    </citation>
    <scope>NUCLEOTIDE SEQUENCE [LARGE SCALE GENOMIC DNA]</scope>
    <source>
        <strain evidence="3">T4</strain>
    </source>
</reference>
<feature type="chain" id="PRO_5003440417" evidence="1">
    <location>
        <begin position="21"/>
        <end position="80"/>
    </location>
</feature>
<proteinExistence type="predicted"/>
<dbReference type="Proteomes" id="UP000008177">
    <property type="component" value="Unplaced contigs"/>
</dbReference>
<sequence>MRLQSILVTIFCMQVEILESSRTSTAACDDVSLLGALKHQRAPLKQILGTDSKPSTLLLQLCCESKIFLYSSSQLQIVSD</sequence>
<evidence type="ECO:0000313" key="3">
    <source>
        <dbReference type="Proteomes" id="UP000008177"/>
    </source>
</evidence>
<organism evidence="2 3">
    <name type="scientific">Botryotinia fuckeliana (strain T4)</name>
    <name type="common">Noble rot fungus</name>
    <name type="synonym">Botrytis cinerea</name>
    <dbReference type="NCBI Taxonomy" id="999810"/>
    <lineage>
        <taxon>Eukaryota</taxon>
        <taxon>Fungi</taxon>
        <taxon>Dikarya</taxon>
        <taxon>Ascomycota</taxon>
        <taxon>Pezizomycotina</taxon>
        <taxon>Leotiomycetes</taxon>
        <taxon>Helotiales</taxon>
        <taxon>Sclerotiniaceae</taxon>
        <taxon>Botrytis</taxon>
    </lineage>
</organism>
<evidence type="ECO:0000256" key="1">
    <source>
        <dbReference type="SAM" id="SignalP"/>
    </source>
</evidence>
<dbReference type="AlphaFoldDB" id="G2YDK4"/>